<gene>
    <name evidence="1" type="ORF">FHS52_001236</name>
</gene>
<protein>
    <submittedName>
        <fullName evidence="1">Uncharacterized protein</fullName>
    </submittedName>
</protein>
<dbReference type="EMBL" id="JACICE010000001">
    <property type="protein sequence ID" value="MBB3775293.1"/>
    <property type="molecule type" value="Genomic_DNA"/>
</dbReference>
<comment type="caution">
    <text evidence="1">The sequence shown here is derived from an EMBL/GenBank/DDBJ whole genome shotgun (WGS) entry which is preliminary data.</text>
</comment>
<proteinExistence type="predicted"/>
<evidence type="ECO:0000313" key="2">
    <source>
        <dbReference type="Proteomes" id="UP000548685"/>
    </source>
</evidence>
<evidence type="ECO:0000313" key="1">
    <source>
        <dbReference type="EMBL" id="MBB3775293.1"/>
    </source>
</evidence>
<reference evidence="1 2" key="1">
    <citation type="submission" date="2020-08" db="EMBL/GenBank/DDBJ databases">
        <title>Genomic Encyclopedia of Type Strains, Phase IV (KMG-IV): sequencing the most valuable type-strain genomes for metagenomic binning, comparative biology and taxonomic classification.</title>
        <authorList>
            <person name="Goeker M."/>
        </authorList>
    </citation>
    <scope>NUCLEOTIDE SEQUENCE [LARGE SCALE GENOMIC DNA]</scope>
    <source>
        <strain evidence="1 2">DSM 8510</strain>
    </source>
</reference>
<sequence length="69" mass="7673">MEMEVVATCRRAAPGVDRAGFRFQAGLQAAFERYEVIKLVLAGQTIGPQRVHPLAKIGHYRRAGDRHTP</sequence>
<organism evidence="1 2">
    <name type="scientific">Erythrobacter ramosus</name>
    <dbReference type="NCBI Taxonomy" id="35811"/>
    <lineage>
        <taxon>Bacteria</taxon>
        <taxon>Pseudomonadati</taxon>
        <taxon>Pseudomonadota</taxon>
        <taxon>Alphaproteobacteria</taxon>
        <taxon>Sphingomonadales</taxon>
        <taxon>Erythrobacteraceae</taxon>
        <taxon>Erythrobacter/Porphyrobacter group</taxon>
        <taxon>Erythrobacter</taxon>
    </lineage>
</organism>
<accession>A0ABR6HXA5</accession>
<keyword evidence="2" id="KW-1185">Reference proteome</keyword>
<dbReference type="Proteomes" id="UP000548685">
    <property type="component" value="Unassembled WGS sequence"/>
</dbReference>
<name>A0ABR6HXA5_9SPHN</name>